<feature type="domain" description="DUF5641" evidence="2">
    <location>
        <begin position="399"/>
        <end position="491"/>
    </location>
</feature>
<protein>
    <submittedName>
        <fullName evidence="3">Integrase catalytic domain-containing protein</fullName>
    </submittedName>
</protein>
<dbReference type="OrthoDB" id="6428732at2759"/>
<reference evidence="3" key="1">
    <citation type="submission" date="2020-07" db="EMBL/GenBank/DDBJ databases">
        <title>Multicomponent nature underlies the extraordinary mechanical properties of spider dragline silk.</title>
        <authorList>
            <person name="Kono N."/>
            <person name="Nakamura H."/>
            <person name="Mori M."/>
            <person name="Yoshida Y."/>
            <person name="Ohtoshi R."/>
            <person name="Malay A.D."/>
            <person name="Moran D.A.P."/>
            <person name="Tomita M."/>
            <person name="Numata K."/>
            <person name="Arakawa K."/>
        </authorList>
    </citation>
    <scope>NUCLEOTIDE SEQUENCE</scope>
</reference>
<proteinExistence type="predicted"/>
<dbReference type="Gene3D" id="1.10.340.70">
    <property type="match status" value="1"/>
</dbReference>
<evidence type="ECO:0000313" key="4">
    <source>
        <dbReference type="Proteomes" id="UP000887116"/>
    </source>
</evidence>
<feature type="domain" description="Integrase zinc-binding" evidence="1">
    <location>
        <begin position="271"/>
        <end position="325"/>
    </location>
</feature>
<evidence type="ECO:0000259" key="2">
    <source>
        <dbReference type="Pfam" id="PF18701"/>
    </source>
</evidence>
<comment type="caution">
    <text evidence="3">The sequence shown here is derived from an EMBL/GenBank/DDBJ whole genome shotgun (WGS) entry which is preliminary data.</text>
</comment>
<evidence type="ECO:0000313" key="3">
    <source>
        <dbReference type="EMBL" id="GFR09532.1"/>
    </source>
</evidence>
<name>A0A8X6LIE8_TRICU</name>
<keyword evidence="4" id="KW-1185">Reference proteome</keyword>
<dbReference type="Pfam" id="PF05380">
    <property type="entry name" value="Peptidase_A17"/>
    <property type="match status" value="1"/>
</dbReference>
<evidence type="ECO:0000259" key="1">
    <source>
        <dbReference type="Pfam" id="PF17921"/>
    </source>
</evidence>
<organism evidence="3 4">
    <name type="scientific">Trichonephila clavata</name>
    <name type="common">Joro spider</name>
    <name type="synonym">Nephila clavata</name>
    <dbReference type="NCBI Taxonomy" id="2740835"/>
    <lineage>
        <taxon>Eukaryota</taxon>
        <taxon>Metazoa</taxon>
        <taxon>Ecdysozoa</taxon>
        <taxon>Arthropoda</taxon>
        <taxon>Chelicerata</taxon>
        <taxon>Arachnida</taxon>
        <taxon>Araneae</taxon>
        <taxon>Araneomorphae</taxon>
        <taxon>Entelegynae</taxon>
        <taxon>Araneoidea</taxon>
        <taxon>Nephilidae</taxon>
        <taxon>Trichonephila</taxon>
    </lineage>
</organism>
<sequence>MLHGTIKQVTLHIFTDVSAIGYACCAFLRCVEEDEGKVLLVSAKARVAPVQRLTIPRLELLGATIGARIASTILETLNSPLKTVREIRELTNVEDWRFVPGDLNPADLPSRSCDWSQLFRSQWWECPKWLHESPECWPYTEITLPQEALLERRKSVTVNLTIDTNNNFGNRFLYFSSYPKIILMTAWVLRFCHNLKSNSHKLRKELTFQEIQMAEEAVIRIIQAEWSSKMQEKYSKTIQFYEENKILKVRSRLILGEDAEDFVRPTVLPDHPIVRRLIEYTHKTLQQAGVQTTLSHIRERFWIPRGRRIVREVLDKCLTCKRYSSKPLVPEGSAPLPVDRINRVASFECESIVNGRPLTYIYDDPNELRVIKPSDFIQDIKGNETVDLDIVDARHLRKRIHYLQNLRFQLRQRFQREYLAELIRNPQLSLNRHNLSPGDIVLISSDNTKRLNWPLGRVIELFKGKDNIERVVRLRVANEEIIRPIQRIYPLEIDSAEFTKSVPEKVESATETFDDVDHEHIPPEEQSETLRIEQSQSVKKTRFGQRIVPVKRLDL</sequence>
<dbReference type="AlphaFoldDB" id="A0A8X6LIE8"/>
<dbReference type="Proteomes" id="UP000887116">
    <property type="component" value="Unassembled WGS sequence"/>
</dbReference>
<gene>
    <name evidence="3" type="primary">AVEN_237749_1</name>
    <name evidence="3" type="ORF">TNCT_256691</name>
</gene>
<dbReference type="InterPro" id="IPR008042">
    <property type="entry name" value="Retrotrans_Pao"/>
</dbReference>
<accession>A0A8X6LIE8</accession>
<dbReference type="Pfam" id="PF18701">
    <property type="entry name" value="DUF5641"/>
    <property type="match status" value="1"/>
</dbReference>
<dbReference type="InterPro" id="IPR041588">
    <property type="entry name" value="Integrase_H2C2"/>
</dbReference>
<dbReference type="InterPro" id="IPR040676">
    <property type="entry name" value="DUF5641"/>
</dbReference>
<dbReference type="PANTHER" id="PTHR47331">
    <property type="entry name" value="PHD-TYPE DOMAIN-CONTAINING PROTEIN"/>
    <property type="match status" value="1"/>
</dbReference>
<dbReference type="Pfam" id="PF17921">
    <property type="entry name" value="Integrase_H2C2"/>
    <property type="match status" value="1"/>
</dbReference>
<dbReference type="EMBL" id="BMAO01006560">
    <property type="protein sequence ID" value="GFR09532.1"/>
    <property type="molecule type" value="Genomic_DNA"/>
</dbReference>